<dbReference type="PANTHER" id="PTHR30563:SF0">
    <property type="entry name" value="DNA RECOMBINATION PROTEIN RMUC"/>
    <property type="match status" value="1"/>
</dbReference>
<feature type="transmembrane region" description="Helical" evidence="5">
    <location>
        <begin position="6"/>
        <end position="25"/>
    </location>
</feature>
<evidence type="ECO:0000256" key="1">
    <source>
        <dbReference type="ARBA" id="ARBA00003416"/>
    </source>
</evidence>
<dbReference type="PANTHER" id="PTHR30563">
    <property type="entry name" value="DNA RECOMBINATION PROTEIN RMUC"/>
    <property type="match status" value="1"/>
</dbReference>
<protein>
    <recommendedName>
        <fullName evidence="8">DNA recombination protein RmuC</fullName>
    </recommendedName>
</protein>
<comment type="caution">
    <text evidence="6">The sequence shown here is derived from an EMBL/GenBank/DDBJ whole genome shotgun (WGS) entry which is preliminary data.</text>
</comment>
<dbReference type="GO" id="GO:0006310">
    <property type="term" value="P:DNA recombination"/>
    <property type="evidence" value="ECO:0007669"/>
    <property type="project" value="UniProtKB-KW"/>
</dbReference>
<comment type="function">
    <text evidence="1">Involved in DNA recombination.</text>
</comment>
<keyword evidence="5" id="KW-0472">Membrane</keyword>
<dbReference type="InterPro" id="IPR003798">
    <property type="entry name" value="DNA_recombination_RmuC"/>
</dbReference>
<dbReference type="EMBL" id="MFNA01000053">
    <property type="protein sequence ID" value="OGG91221.1"/>
    <property type="molecule type" value="Genomic_DNA"/>
</dbReference>
<proteinExistence type="inferred from homology"/>
<keyword evidence="3" id="KW-0175">Coiled coil</keyword>
<dbReference type="Pfam" id="PF02646">
    <property type="entry name" value="RmuC"/>
    <property type="match status" value="1"/>
</dbReference>
<name>A0A1F6FZF5_9BACT</name>
<evidence type="ECO:0000256" key="2">
    <source>
        <dbReference type="ARBA" id="ARBA00009840"/>
    </source>
</evidence>
<gene>
    <name evidence="6" type="ORF">A3H03_00195</name>
</gene>
<dbReference type="Proteomes" id="UP000177320">
    <property type="component" value="Unassembled WGS sequence"/>
</dbReference>
<evidence type="ECO:0000313" key="6">
    <source>
        <dbReference type="EMBL" id="OGG91221.1"/>
    </source>
</evidence>
<comment type="similarity">
    <text evidence="2">Belongs to the RmuC family.</text>
</comment>
<reference evidence="6 7" key="1">
    <citation type="journal article" date="2016" name="Nat. Commun.">
        <title>Thousands of microbial genomes shed light on interconnected biogeochemical processes in an aquifer system.</title>
        <authorList>
            <person name="Anantharaman K."/>
            <person name="Brown C.T."/>
            <person name="Hug L.A."/>
            <person name="Sharon I."/>
            <person name="Castelle C.J."/>
            <person name="Probst A.J."/>
            <person name="Thomas B.C."/>
            <person name="Singh A."/>
            <person name="Wilkins M.J."/>
            <person name="Karaoz U."/>
            <person name="Brodie E.L."/>
            <person name="Williams K.H."/>
            <person name="Hubbard S.S."/>
            <person name="Banfield J.F."/>
        </authorList>
    </citation>
    <scope>NUCLEOTIDE SEQUENCE [LARGE SCALE GENOMIC DNA]</scope>
</reference>
<keyword evidence="5" id="KW-0812">Transmembrane</keyword>
<dbReference type="AlphaFoldDB" id="A0A1F6FZF5"/>
<keyword evidence="4" id="KW-0233">DNA recombination</keyword>
<sequence>MPSIFQIVLMILVVFGFVAVILVIFKKTGKDTGQDDKLKQVHEEMEKIKEEMKGSLEKNLDFLQKQSAATAGMMQRQTTDTAKIVQEVTSKLEKLEATNKQVVGFTDQLQNLEKVLTSSKNRGSLGEASLELILSNILPPQAYEMQYRFENGETVDAVVKIKNKILPVDAKFSLDNYRRILSEVNEEKKKELEKEFKNDLKKRIDETSKYIRPNEDTLDFAFMFIPAEGIYYDLLINEVGAVKVDTGGLIDYAFKEKKVIIVSPTTFAAYLQTVLQGLRALQIEESAKEIRKRVEELGRHYASFDEYMKKLGNNLGTVVNSYNTAYKELNKIDKDVVKITEGEKKIEPLVLDKPQGDL</sequence>
<evidence type="ECO:0000256" key="3">
    <source>
        <dbReference type="ARBA" id="ARBA00023054"/>
    </source>
</evidence>
<accession>A0A1F6FZF5</accession>
<organism evidence="6 7">
    <name type="scientific">Candidatus Kuenenbacteria bacterium RIFCSPLOWO2_12_FULL_42_13</name>
    <dbReference type="NCBI Taxonomy" id="1798565"/>
    <lineage>
        <taxon>Bacteria</taxon>
        <taxon>Candidatus Kueneniibacteriota</taxon>
    </lineage>
</organism>
<keyword evidence="5" id="KW-1133">Transmembrane helix</keyword>
<evidence type="ECO:0000256" key="4">
    <source>
        <dbReference type="ARBA" id="ARBA00023172"/>
    </source>
</evidence>
<evidence type="ECO:0008006" key="8">
    <source>
        <dbReference type="Google" id="ProtNLM"/>
    </source>
</evidence>
<evidence type="ECO:0000313" key="7">
    <source>
        <dbReference type="Proteomes" id="UP000177320"/>
    </source>
</evidence>
<evidence type="ECO:0000256" key="5">
    <source>
        <dbReference type="SAM" id="Phobius"/>
    </source>
</evidence>